<sequence length="135" mass="15061">MSVIAVTPGQKGESPCSDNRKFTFDLEQELKLQSSTAVDICIHLLKEETRLSRGHFICKSLLPTGTRFQGFALGIDCAFALLWLNVKDNNPQDQSKQNANGEWISSKHHGSYELVLENLAQEAHSQSFHDTARST</sequence>
<proteinExistence type="predicted"/>
<evidence type="ECO:0000313" key="1">
    <source>
        <dbReference type="EMBL" id="CAK9225628.1"/>
    </source>
</evidence>
<dbReference type="Proteomes" id="UP001497512">
    <property type="component" value="Chromosome 5"/>
</dbReference>
<accession>A0ABP0UPE5</accession>
<organism evidence="1 2">
    <name type="scientific">Sphagnum troendelagicum</name>
    <dbReference type="NCBI Taxonomy" id="128251"/>
    <lineage>
        <taxon>Eukaryota</taxon>
        <taxon>Viridiplantae</taxon>
        <taxon>Streptophyta</taxon>
        <taxon>Embryophyta</taxon>
        <taxon>Bryophyta</taxon>
        <taxon>Sphagnophytina</taxon>
        <taxon>Sphagnopsida</taxon>
        <taxon>Sphagnales</taxon>
        <taxon>Sphagnaceae</taxon>
        <taxon>Sphagnum</taxon>
    </lineage>
</organism>
<evidence type="ECO:0000313" key="2">
    <source>
        <dbReference type="Proteomes" id="UP001497512"/>
    </source>
</evidence>
<reference evidence="1" key="1">
    <citation type="submission" date="2024-02" db="EMBL/GenBank/DDBJ databases">
        <authorList>
            <consortium name="ELIXIR-Norway"/>
            <consortium name="Elixir Norway"/>
        </authorList>
    </citation>
    <scope>NUCLEOTIDE SEQUENCE</scope>
</reference>
<protein>
    <submittedName>
        <fullName evidence="1">Uncharacterized protein</fullName>
    </submittedName>
</protein>
<dbReference type="EMBL" id="OZ019897">
    <property type="protein sequence ID" value="CAK9225628.1"/>
    <property type="molecule type" value="Genomic_DNA"/>
</dbReference>
<gene>
    <name evidence="1" type="ORF">CSSPTR1EN2_LOCUS17742</name>
</gene>
<name>A0ABP0UPE5_9BRYO</name>
<keyword evidence="2" id="KW-1185">Reference proteome</keyword>